<feature type="transmembrane region" description="Helical" evidence="8">
    <location>
        <begin position="198"/>
        <end position="215"/>
    </location>
</feature>
<gene>
    <name evidence="12" type="primary">ANO1_1</name>
    <name evidence="12" type="ORF">Ciccas_005434</name>
</gene>
<dbReference type="Proteomes" id="UP001626550">
    <property type="component" value="Unassembled WGS sequence"/>
</dbReference>
<evidence type="ECO:0000256" key="7">
    <source>
        <dbReference type="ARBA" id="ARBA00023180"/>
    </source>
</evidence>
<proteinExistence type="inferred from homology"/>
<dbReference type="InterPro" id="IPR049452">
    <property type="entry name" value="Anoctamin_TM"/>
</dbReference>
<feature type="domain" description="Anoctamin dimerisation" evidence="11">
    <location>
        <begin position="110"/>
        <end position="172"/>
    </location>
</feature>
<dbReference type="InterPro" id="IPR032394">
    <property type="entry name" value="Anoct_dimer"/>
</dbReference>
<evidence type="ECO:0000256" key="1">
    <source>
        <dbReference type="ARBA" id="ARBA00004651"/>
    </source>
</evidence>
<evidence type="ECO:0000259" key="10">
    <source>
        <dbReference type="Pfam" id="PF04547"/>
    </source>
</evidence>
<feature type="region of interest" description="Disordered" evidence="9">
    <location>
        <begin position="56"/>
        <end position="75"/>
    </location>
</feature>
<comment type="caution">
    <text evidence="8">Lacks conserved residue(s) required for the propagation of feature annotation.</text>
</comment>
<accession>A0ABD2Q8Q2</accession>
<protein>
    <recommendedName>
        <fullName evidence="8">Anoctamin</fullName>
    </recommendedName>
</protein>
<keyword evidence="6 8" id="KW-0472">Membrane</keyword>
<feature type="compositionally biased region" description="Basic and acidic residues" evidence="9">
    <location>
        <begin position="58"/>
        <end position="75"/>
    </location>
</feature>
<evidence type="ECO:0000256" key="4">
    <source>
        <dbReference type="ARBA" id="ARBA00022692"/>
    </source>
</evidence>
<keyword evidence="3" id="KW-1003">Cell membrane</keyword>
<organism evidence="12 13">
    <name type="scientific">Cichlidogyrus casuarinus</name>
    <dbReference type="NCBI Taxonomy" id="1844966"/>
    <lineage>
        <taxon>Eukaryota</taxon>
        <taxon>Metazoa</taxon>
        <taxon>Spiralia</taxon>
        <taxon>Lophotrochozoa</taxon>
        <taxon>Platyhelminthes</taxon>
        <taxon>Monogenea</taxon>
        <taxon>Monopisthocotylea</taxon>
        <taxon>Dactylogyridea</taxon>
        <taxon>Ancyrocephalidae</taxon>
        <taxon>Cichlidogyrus</taxon>
    </lineage>
</organism>
<evidence type="ECO:0000256" key="6">
    <source>
        <dbReference type="ARBA" id="ARBA00023136"/>
    </source>
</evidence>
<dbReference type="Pfam" id="PF04547">
    <property type="entry name" value="Anoctamin"/>
    <property type="match status" value="1"/>
</dbReference>
<dbReference type="PANTHER" id="PTHR12308">
    <property type="entry name" value="ANOCTAMIN"/>
    <property type="match status" value="1"/>
</dbReference>
<dbReference type="Pfam" id="PF16178">
    <property type="entry name" value="Anoct_dimer"/>
    <property type="match status" value="1"/>
</dbReference>
<comment type="similarity">
    <text evidence="2 8">Belongs to the anoctamin family.</text>
</comment>
<feature type="domain" description="Anoctamin transmembrane" evidence="10">
    <location>
        <begin position="175"/>
        <end position="211"/>
    </location>
</feature>
<evidence type="ECO:0000256" key="9">
    <source>
        <dbReference type="SAM" id="MobiDB-lite"/>
    </source>
</evidence>
<dbReference type="EMBL" id="JBJKFK010000638">
    <property type="protein sequence ID" value="KAL3315919.1"/>
    <property type="molecule type" value="Genomic_DNA"/>
</dbReference>
<reference evidence="12 13" key="1">
    <citation type="submission" date="2024-11" db="EMBL/GenBank/DDBJ databases">
        <title>Adaptive evolution of stress response genes in parasites aligns with host niche diversity.</title>
        <authorList>
            <person name="Hahn C."/>
            <person name="Resl P."/>
        </authorList>
    </citation>
    <scope>NUCLEOTIDE SEQUENCE [LARGE SCALE GENOMIC DNA]</scope>
    <source>
        <strain evidence="12">EGGRZ-B1_66</strain>
        <tissue evidence="12">Body</tissue>
    </source>
</reference>
<keyword evidence="13" id="KW-1185">Reference proteome</keyword>
<comment type="caution">
    <text evidence="12">The sequence shown here is derived from an EMBL/GenBank/DDBJ whole genome shotgun (WGS) entry which is preliminary data.</text>
</comment>
<comment type="subcellular location">
    <subcellularLocation>
        <location evidence="1">Cell membrane</location>
        <topology evidence="1">Multi-pass membrane protein</topology>
    </subcellularLocation>
    <subcellularLocation>
        <location evidence="8">Membrane</location>
        <topology evidence="8">Multi-pass membrane protein</topology>
    </subcellularLocation>
</comment>
<evidence type="ECO:0000313" key="12">
    <source>
        <dbReference type="EMBL" id="KAL3315919.1"/>
    </source>
</evidence>
<name>A0ABD2Q8Q2_9PLAT</name>
<evidence type="ECO:0000313" key="13">
    <source>
        <dbReference type="Proteomes" id="UP001626550"/>
    </source>
</evidence>
<dbReference type="AlphaFoldDB" id="A0ABD2Q8Q2"/>
<keyword evidence="4 8" id="KW-0812">Transmembrane</keyword>
<keyword evidence="5 8" id="KW-1133">Transmembrane helix</keyword>
<evidence type="ECO:0000256" key="3">
    <source>
        <dbReference type="ARBA" id="ARBA00022475"/>
    </source>
</evidence>
<dbReference type="GO" id="GO:0005886">
    <property type="term" value="C:plasma membrane"/>
    <property type="evidence" value="ECO:0007669"/>
    <property type="project" value="UniProtKB-SubCell"/>
</dbReference>
<evidence type="ECO:0000256" key="2">
    <source>
        <dbReference type="ARBA" id="ARBA00009671"/>
    </source>
</evidence>
<evidence type="ECO:0000256" key="8">
    <source>
        <dbReference type="RuleBase" id="RU280814"/>
    </source>
</evidence>
<evidence type="ECO:0000259" key="11">
    <source>
        <dbReference type="Pfam" id="PF16178"/>
    </source>
</evidence>
<dbReference type="InterPro" id="IPR007632">
    <property type="entry name" value="Anoctamin"/>
</dbReference>
<evidence type="ECO:0000256" key="5">
    <source>
        <dbReference type="ARBA" id="ARBA00022989"/>
    </source>
</evidence>
<keyword evidence="7" id="KW-0325">Glycoprotein</keyword>
<sequence length="221" mass="25541">MVQISWKGAIKTQAHLFILIFDGRFDIDPNEKENFFTQAERSYVVNYILRRAGTKSDNNARKNDAKKEPAKSTIDELEKGQSVDELLDQDQIDYEHETGVRPLDQELAAADEDDVDYGIAKLLKDNVFLAAYPLHEPKPKYRLDGDKEGENVRIMLGKHWASWKRVFKEQPVDYIRLYFGEMFGFYFAWLGYYTMWLVVPTVVGIIVFLSGFIGIRSDAIV</sequence>
<dbReference type="PANTHER" id="PTHR12308:SF83">
    <property type="entry name" value="ANOCTAMIN"/>
    <property type="match status" value="1"/>
</dbReference>